<protein>
    <recommendedName>
        <fullName evidence="11">Kinesin-like protein KIF16B</fullName>
    </recommendedName>
</protein>
<evidence type="ECO:0000256" key="1">
    <source>
        <dbReference type="ARBA" id="ARBA00022741"/>
    </source>
</evidence>
<dbReference type="Pfam" id="PF00498">
    <property type="entry name" value="FHA"/>
    <property type="match status" value="1"/>
</dbReference>
<evidence type="ECO:0000256" key="4">
    <source>
        <dbReference type="ARBA" id="ARBA00023175"/>
    </source>
</evidence>
<dbReference type="InterPro" id="IPR019821">
    <property type="entry name" value="Kinesin_motor_CS"/>
</dbReference>
<keyword evidence="1 5" id="KW-0547">Nucleotide-binding</keyword>
<evidence type="ECO:0000256" key="2">
    <source>
        <dbReference type="ARBA" id="ARBA00022840"/>
    </source>
</evidence>
<dbReference type="CDD" id="cd22708">
    <property type="entry name" value="FHA_KIF16"/>
    <property type="match status" value="1"/>
</dbReference>
<dbReference type="FunFam" id="2.60.200.20:FF:000042">
    <property type="entry name" value="Kinesin-like protein Klp98A"/>
    <property type="match status" value="1"/>
</dbReference>
<feature type="compositionally biased region" description="Polar residues" evidence="7">
    <location>
        <begin position="1"/>
        <end position="17"/>
    </location>
</feature>
<dbReference type="GO" id="GO:0005524">
    <property type="term" value="F:ATP binding"/>
    <property type="evidence" value="ECO:0007669"/>
    <property type="project" value="UniProtKB-UniRule"/>
</dbReference>
<keyword evidence="3 6" id="KW-0175">Coiled coil</keyword>
<dbReference type="InterPro" id="IPR036871">
    <property type="entry name" value="PX_dom_sf"/>
</dbReference>
<feature type="binding site" evidence="5">
    <location>
        <begin position="222"/>
        <end position="229"/>
    </location>
    <ligand>
        <name>ATP</name>
        <dbReference type="ChEBI" id="CHEBI:30616"/>
    </ligand>
</feature>
<proteinExistence type="inferred from homology"/>
<sequence>MTSLVLTDSSQLTSDSQHLGLKRPPPNHSSTGDRPHETRAGVESRQDIGSRGSELSSCIPLLIGPAVLSLAVPPHWCCLTAAYILLTNKELGVPASMLYHTVLPALYRAMGHSGQQTTGPFLAQGGRRVSYRRVFAIQPRKVDTSVCCATTCLSSLVLQTQVKDGSESVRERYKDFTFDHSYWSYSSEDPHFASQEQVFGDLGTEVVDSAFQGYNACVFAYGQTGSGKTFTMMGSGENMGLIPRHLFTCVSRICKMLFGRMSAGKDQGASYRTEVSYLEIYNERVKDLLRSGGGSQGHSLRVREHPKLGPYVQELSCHLVTDYSDIQELMRQGNIQRTTACTNMNDVSSRSHAIFTITFVQAGFSNDMPSETVSKVHLVDLAGSERADTSGATGQRLKEGAHINKSLVTLGSVISALAELSNSLRVQQRSVFIPYRDSVLTWLLKDSLGGNSKTIMIAAVSPADCNHGETLSTLRYANRAKNIINKPTINEDPNVKLIRDLREEINKLKALLGNEYTVESQPLMLAQLQQKEAQEKVLTEEWTEKWRETQKILQEQKDLGLRKSGLGVVLDSDMPHLVGIDDDVLSTGVTLYHLKVGTHFAHLEEGETLIGTEEAVVSQDIVLYGVGVEAEHCRIVLQSGVATLIPNRQAQCWVNTVLIDKPARLSQGCIILLGRTNMFRYNDPVEAAKMRKEGSRSHLNLSRLSLLSWSTPDLAWSTENLLTPYDDPERLEELELQRATLLKEKEAFKKEQAEREQDWEREQRDRKETLEAAQKQLEEERQQMELEYAAQCRRLAEDWQRLEKHQQDNLAVLRFREGELKRRREMLQLERGEEMIQIDCENRRLAALRSKLDIKQYHFVQYVSNKIRQLQLQGRKLSNGNINIEDKFLQIVAGEHSSDSSSLDSWSSPITEAIPGFNVVREIVENHRKELSALEKDLQARVKSVTEHREKVSKIDKELEDVHTYLQADAAKLEVMRNSLAARTQEQLQEIMQRKQSLTLDLKAPLTLESPVSEENSSLQLPQVDLSNITLSSSQCTADTFHTATSPCSPRPTPPHPTSDSGVDTEGGGNVKNVVATYDSDELSSTEECFKKDSGQSTSSFERHVSMARTISLPENAMCVGDAMRAMKQLFQRVTEQKMLIMQSLENDCDKAELNGQIALLQELQRKYVRLEMALEQQSLRPLHFDPLASSEDSDDMSTSIEAEDGYAMNIKSGCGVWVQVPSYVLRGASSSTHYEYEIQVIMAGERWTLLRRYKRFRELHLTMKNKYGSPVAALPFPPRHFFSKTSESLARQRRKLLEDYLQRLLDVCSDIHCCPLNICRSNPSKLALLEFSTFFRKGVFESSKYGTS</sequence>
<evidence type="ECO:0000259" key="8">
    <source>
        <dbReference type="PROSITE" id="PS50067"/>
    </source>
</evidence>
<dbReference type="FunFam" id="3.40.850.10:FF:000021">
    <property type="entry name" value="kinesin-like protein KIF16B isoform X1"/>
    <property type="match status" value="1"/>
</dbReference>
<feature type="region of interest" description="Disordered" evidence="7">
    <location>
        <begin position="1040"/>
        <end position="1072"/>
    </location>
</feature>
<dbReference type="SUPFAM" id="SSF49879">
    <property type="entry name" value="SMAD/FHA domain"/>
    <property type="match status" value="1"/>
</dbReference>
<keyword evidence="4 5" id="KW-0505">Motor protein</keyword>
<feature type="domain" description="Kinesin motor" evidence="8">
    <location>
        <begin position="130"/>
        <end position="483"/>
    </location>
</feature>
<dbReference type="PANTHER" id="PTHR47117:SF6">
    <property type="entry name" value="KINESIN-LIKE PROTEIN KIF16B"/>
    <property type="match status" value="1"/>
</dbReference>
<dbReference type="PROSITE" id="PS50067">
    <property type="entry name" value="KINESIN_MOTOR_2"/>
    <property type="match status" value="1"/>
</dbReference>
<gene>
    <name evidence="10" type="ORF">TGEB3V08_LOCUS2296</name>
</gene>
<evidence type="ECO:0000256" key="5">
    <source>
        <dbReference type="PROSITE-ProRule" id="PRU00283"/>
    </source>
</evidence>
<evidence type="ECO:0000256" key="6">
    <source>
        <dbReference type="SAM" id="Coils"/>
    </source>
</evidence>
<dbReference type="InterPro" id="IPR027417">
    <property type="entry name" value="P-loop_NTPase"/>
</dbReference>
<feature type="domain" description="PX" evidence="9">
    <location>
        <begin position="1215"/>
        <end position="1336"/>
    </location>
</feature>
<dbReference type="PANTHER" id="PTHR47117">
    <property type="entry name" value="STAR-RELATED LIPID TRANSFER PROTEIN 9"/>
    <property type="match status" value="1"/>
</dbReference>
<dbReference type="PRINTS" id="PR00380">
    <property type="entry name" value="KINESINHEAVY"/>
</dbReference>
<evidence type="ECO:0008006" key="11">
    <source>
        <dbReference type="Google" id="ProtNLM"/>
    </source>
</evidence>
<name>A0A7R9PIA5_TIMGE</name>
<dbReference type="Gene3D" id="3.30.1520.10">
    <property type="entry name" value="Phox-like domain"/>
    <property type="match status" value="1"/>
</dbReference>
<dbReference type="Pfam" id="PF00787">
    <property type="entry name" value="PX"/>
    <property type="match status" value="1"/>
</dbReference>
<organism evidence="10">
    <name type="scientific">Timema genevievae</name>
    <name type="common">Walking stick</name>
    <dbReference type="NCBI Taxonomy" id="629358"/>
    <lineage>
        <taxon>Eukaryota</taxon>
        <taxon>Metazoa</taxon>
        <taxon>Ecdysozoa</taxon>
        <taxon>Arthropoda</taxon>
        <taxon>Hexapoda</taxon>
        <taxon>Insecta</taxon>
        <taxon>Pterygota</taxon>
        <taxon>Neoptera</taxon>
        <taxon>Polyneoptera</taxon>
        <taxon>Phasmatodea</taxon>
        <taxon>Timematodea</taxon>
        <taxon>Timematoidea</taxon>
        <taxon>Timematidae</taxon>
        <taxon>Timema</taxon>
    </lineage>
</organism>
<dbReference type="GO" id="GO:0007018">
    <property type="term" value="P:microtubule-based movement"/>
    <property type="evidence" value="ECO:0007669"/>
    <property type="project" value="InterPro"/>
</dbReference>
<dbReference type="Gene3D" id="3.40.850.10">
    <property type="entry name" value="Kinesin motor domain"/>
    <property type="match status" value="1"/>
</dbReference>
<dbReference type="GO" id="GO:0003777">
    <property type="term" value="F:microtubule motor activity"/>
    <property type="evidence" value="ECO:0007669"/>
    <property type="project" value="InterPro"/>
</dbReference>
<evidence type="ECO:0000256" key="7">
    <source>
        <dbReference type="SAM" id="MobiDB-lite"/>
    </source>
</evidence>
<dbReference type="Gene3D" id="2.60.200.20">
    <property type="match status" value="1"/>
</dbReference>
<dbReference type="InterPro" id="IPR000253">
    <property type="entry name" value="FHA_dom"/>
</dbReference>
<feature type="compositionally biased region" description="Basic and acidic residues" evidence="7">
    <location>
        <begin position="31"/>
        <end position="48"/>
    </location>
</feature>
<accession>A0A7R9PIA5</accession>
<dbReference type="SMART" id="SM00312">
    <property type="entry name" value="PX"/>
    <property type="match status" value="1"/>
</dbReference>
<feature type="coiled-coil region" evidence="6">
    <location>
        <begin position="1154"/>
        <end position="1181"/>
    </location>
</feature>
<dbReference type="InterPro" id="IPR001752">
    <property type="entry name" value="Kinesin_motor_dom"/>
</dbReference>
<dbReference type="InterPro" id="IPR036961">
    <property type="entry name" value="Kinesin_motor_dom_sf"/>
</dbReference>
<keyword evidence="2 5" id="KW-0067">ATP-binding</keyword>
<dbReference type="GO" id="GO:0035091">
    <property type="term" value="F:phosphatidylinositol binding"/>
    <property type="evidence" value="ECO:0007669"/>
    <property type="project" value="InterPro"/>
</dbReference>
<dbReference type="InterPro" id="IPR008984">
    <property type="entry name" value="SMAD_FHA_dom_sf"/>
</dbReference>
<dbReference type="SUPFAM" id="SSF52540">
    <property type="entry name" value="P-loop containing nucleoside triphosphate hydrolases"/>
    <property type="match status" value="1"/>
</dbReference>
<dbReference type="SMART" id="SM00129">
    <property type="entry name" value="KISc"/>
    <property type="match status" value="1"/>
</dbReference>
<dbReference type="InterPro" id="IPR001683">
    <property type="entry name" value="PX_dom"/>
</dbReference>
<comment type="similarity">
    <text evidence="5">Belongs to the TRAFAC class myosin-kinesin ATPase superfamily. Kinesin family.</text>
</comment>
<feature type="coiled-coil region" evidence="6">
    <location>
        <begin position="731"/>
        <end position="794"/>
    </location>
</feature>
<evidence type="ECO:0000256" key="3">
    <source>
        <dbReference type="ARBA" id="ARBA00023054"/>
    </source>
</evidence>
<dbReference type="Pfam" id="PF00225">
    <property type="entry name" value="Kinesin"/>
    <property type="match status" value="1"/>
</dbReference>
<dbReference type="SUPFAM" id="SSF64268">
    <property type="entry name" value="PX domain"/>
    <property type="match status" value="1"/>
</dbReference>
<feature type="region of interest" description="Disordered" evidence="7">
    <location>
        <begin position="1"/>
        <end position="50"/>
    </location>
</feature>
<dbReference type="PROSITE" id="PS00411">
    <property type="entry name" value="KINESIN_MOTOR_1"/>
    <property type="match status" value="1"/>
</dbReference>
<evidence type="ECO:0000259" key="9">
    <source>
        <dbReference type="PROSITE" id="PS50195"/>
    </source>
</evidence>
<dbReference type="GO" id="GO:0008017">
    <property type="term" value="F:microtubule binding"/>
    <property type="evidence" value="ECO:0007669"/>
    <property type="project" value="InterPro"/>
</dbReference>
<reference evidence="10" key="1">
    <citation type="submission" date="2020-11" db="EMBL/GenBank/DDBJ databases">
        <authorList>
            <person name="Tran Van P."/>
        </authorList>
    </citation>
    <scope>NUCLEOTIDE SEQUENCE</scope>
</reference>
<dbReference type="PROSITE" id="PS50195">
    <property type="entry name" value="PX"/>
    <property type="match status" value="1"/>
</dbReference>
<dbReference type="EMBL" id="OE839685">
    <property type="protein sequence ID" value="CAD7588203.1"/>
    <property type="molecule type" value="Genomic_DNA"/>
</dbReference>
<evidence type="ECO:0000313" key="10">
    <source>
        <dbReference type="EMBL" id="CAD7588203.1"/>
    </source>
</evidence>